<dbReference type="AlphaFoldDB" id="A0A965ZDT5"/>
<dbReference type="Pfam" id="PF01764">
    <property type="entry name" value="Lipase_3"/>
    <property type="match status" value="1"/>
</dbReference>
<proteinExistence type="predicted"/>
<dbReference type="EMBL" id="WWEO01000036">
    <property type="protein sequence ID" value="NCD68174.1"/>
    <property type="molecule type" value="Genomic_DNA"/>
</dbReference>
<comment type="caution">
    <text evidence="3">The sequence shown here is derived from an EMBL/GenBank/DDBJ whole genome shotgun (WGS) entry which is preliminary data.</text>
</comment>
<gene>
    <name evidence="3" type="ORF">GSY63_02255</name>
</gene>
<dbReference type="RefSeq" id="WP_166584200.1">
    <property type="nucleotide sequence ID" value="NZ_WWEO01000036.1"/>
</dbReference>
<accession>A0A965ZDT5</accession>
<dbReference type="GO" id="GO:0006629">
    <property type="term" value="P:lipid metabolic process"/>
    <property type="evidence" value="ECO:0007669"/>
    <property type="project" value="InterPro"/>
</dbReference>
<keyword evidence="4" id="KW-1185">Reference proteome</keyword>
<name>A0A965ZDT5_9SPHI</name>
<evidence type="ECO:0000313" key="3">
    <source>
        <dbReference type="EMBL" id="NCD68174.1"/>
    </source>
</evidence>
<feature type="domain" description="Fungal lipase-type" evidence="2">
    <location>
        <begin position="82"/>
        <end position="238"/>
    </location>
</feature>
<evidence type="ECO:0000313" key="4">
    <source>
        <dbReference type="Proteomes" id="UP000638732"/>
    </source>
</evidence>
<dbReference type="Gene3D" id="3.40.50.1820">
    <property type="entry name" value="alpha/beta hydrolase"/>
    <property type="match status" value="1"/>
</dbReference>
<feature type="signal peptide" evidence="1">
    <location>
        <begin position="1"/>
        <end position="19"/>
    </location>
</feature>
<evidence type="ECO:0000256" key="1">
    <source>
        <dbReference type="SAM" id="SignalP"/>
    </source>
</evidence>
<dbReference type="InterPro" id="IPR002921">
    <property type="entry name" value="Fungal_lipase-type"/>
</dbReference>
<evidence type="ECO:0000259" key="2">
    <source>
        <dbReference type="Pfam" id="PF01764"/>
    </source>
</evidence>
<reference evidence="3" key="1">
    <citation type="submission" date="2020-01" db="EMBL/GenBank/DDBJ databases">
        <authorList>
            <person name="Seo Y.L."/>
        </authorList>
    </citation>
    <scope>NUCLEOTIDE SEQUENCE</scope>
    <source>
        <strain evidence="3">R11</strain>
    </source>
</reference>
<organism evidence="3 4">
    <name type="scientific">Mucilaginibacter agri</name>
    <dbReference type="NCBI Taxonomy" id="2695265"/>
    <lineage>
        <taxon>Bacteria</taxon>
        <taxon>Pseudomonadati</taxon>
        <taxon>Bacteroidota</taxon>
        <taxon>Sphingobacteriia</taxon>
        <taxon>Sphingobacteriales</taxon>
        <taxon>Sphingobacteriaceae</taxon>
        <taxon>Mucilaginibacter</taxon>
    </lineage>
</organism>
<sequence>MRILISFILFITAYTTATAQLKPGFDTEEYLEMLRASKQQADTALKKDKTPLPLHFKQIYHSPDGPMDNRWDMFTYNQTAAIVIRGTTGKQNSWMENFYTAMVPATGQLHIDDSTTFKYHLAKDTNAAVHVGWLLGMAYLSKTIVPQINKLYSEQHIKDFIIFGHSQGGAIAYLLRSYLADLQAQKIIPTDVVFKTYCSAPPKPGNTYYAYDYEALTRDGWGFAVVNTLDWVPETPFSVQTLDDFNSLNPFKDISGVLGKQKFFVRLYLKHVYNGLKNPSFKAQRNYEKYLGHKVYGFVKKSLPQFVEPTYAPTNNYVRCGTPVVLTPTENYSKEFPVTGKNVFVNHMFYAYYYLTQQIYLHN</sequence>
<keyword evidence="1" id="KW-0732">Signal</keyword>
<protein>
    <submittedName>
        <fullName evidence="3">Lipase family protein</fullName>
    </submittedName>
</protein>
<dbReference type="SUPFAM" id="SSF53474">
    <property type="entry name" value="alpha/beta-Hydrolases"/>
    <property type="match status" value="1"/>
</dbReference>
<reference evidence="3" key="2">
    <citation type="submission" date="2020-10" db="EMBL/GenBank/DDBJ databases">
        <title>Mucilaginibacter sp. nov., isolated from soil.</title>
        <authorList>
            <person name="Jeon C.O."/>
        </authorList>
    </citation>
    <scope>NUCLEOTIDE SEQUENCE</scope>
    <source>
        <strain evidence="3">R11</strain>
    </source>
</reference>
<feature type="chain" id="PRO_5037674529" evidence="1">
    <location>
        <begin position="20"/>
        <end position="363"/>
    </location>
</feature>
<dbReference type="InterPro" id="IPR029058">
    <property type="entry name" value="AB_hydrolase_fold"/>
</dbReference>
<dbReference type="Proteomes" id="UP000638732">
    <property type="component" value="Unassembled WGS sequence"/>
</dbReference>